<sequence>INLSSVNFPSEVQGLLQLKEGFCLPPYNVESITIEYIKHIENNLFIRTQKDKLPSLLYSNVVYKINCQNCDRIEHNHDFDWNNIKILDKEQGLGKKLILGAIYIIKKWT</sequence>
<dbReference type="EMBL" id="KQ980509">
    <property type="protein sequence ID" value="KYN15774.1"/>
    <property type="molecule type" value="Genomic_DNA"/>
</dbReference>
<dbReference type="AlphaFoldDB" id="A0A151J1P3"/>
<protein>
    <submittedName>
        <fullName evidence="1">Uncharacterized protein</fullName>
    </submittedName>
</protein>
<organism evidence="1 2">
    <name type="scientific">Trachymyrmex cornetzi</name>
    <dbReference type="NCBI Taxonomy" id="471704"/>
    <lineage>
        <taxon>Eukaryota</taxon>
        <taxon>Metazoa</taxon>
        <taxon>Ecdysozoa</taxon>
        <taxon>Arthropoda</taxon>
        <taxon>Hexapoda</taxon>
        <taxon>Insecta</taxon>
        <taxon>Pterygota</taxon>
        <taxon>Neoptera</taxon>
        <taxon>Endopterygota</taxon>
        <taxon>Hymenoptera</taxon>
        <taxon>Apocrita</taxon>
        <taxon>Aculeata</taxon>
        <taxon>Formicoidea</taxon>
        <taxon>Formicidae</taxon>
        <taxon>Myrmicinae</taxon>
        <taxon>Trachymyrmex</taxon>
    </lineage>
</organism>
<name>A0A151J1P3_9HYME</name>
<evidence type="ECO:0000313" key="1">
    <source>
        <dbReference type="EMBL" id="KYN15774.1"/>
    </source>
</evidence>
<gene>
    <name evidence="1" type="ORF">ALC57_11995</name>
</gene>
<evidence type="ECO:0000313" key="2">
    <source>
        <dbReference type="Proteomes" id="UP000078492"/>
    </source>
</evidence>
<accession>A0A151J1P3</accession>
<keyword evidence="2" id="KW-1185">Reference proteome</keyword>
<feature type="non-terminal residue" evidence="1">
    <location>
        <position position="1"/>
    </location>
</feature>
<proteinExistence type="predicted"/>
<dbReference type="Proteomes" id="UP000078492">
    <property type="component" value="Unassembled WGS sequence"/>
</dbReference>
<reference evidence="1 2" key="1">
    <citation type="submission" date="2015-09" db="EMBL/GenBank/DDBJ databases">
        <title>Trachymyrmex cornetzi WGS genome.</title>
        <authorList>
            <person name="Nygaard S."/>
            <person name="Hu H."/>
            <person name="Boomsma J."/>
            <person name="Zhang G."/>
        </authorList>
    </citation>
    <scope>NUCLEOTIDE SEQUENCE [LARGE SCALE GENOMIC DNA]</scope>
    <source>
        <strain evidence="1">Tcor2-1</strain>
        <tissue evidence="1">Whole body</tissue>
    </source>
</reference>